<dbReference type="Gene3D" id="3.40.50.2300">
    <property type="match status" value="2"/>
</dbReference>
<organism evidence="3">
    <name type="scientific">freshwater metagenome</name>
    <dbReference type="NCBI Taxonomy" id="449393"/>
    <lineage>
        <taxon>unclassified sequences</taxon>
        <taxon>metagenomes</taxon>
        <taxon>ecological metagenomes</taxon>
    </lineage>
</organism>
<evidence type="ECO:0000256" key="1">
    <source>
        <dbReference type="ARBA" id="ARBA00022729"/>
    </source>
</evidence>
<keyword evidence="1" id="KW-0732">Signal</keyword>
<dbReference type="InterPro" id="IPR052910">
    <property type="entry name" value="ABC-Purine-Binding"/>
</dbReference>
<evidence type="ECO:0000259" key="2">
    <source>
        <dbReference type="Pfam" id="PF02608"/>
    </source>
</evidence>
<evidence type="ECO:0000313" key="3">
    <source>
        <dbReference type="EMBL" id="CAB4624597.1"/>
    </source>
</evidence>
<name>A0A6J6IJD1_9ZZZZ</name>
<dbReference type="EMBL" id="CAEZUP010000137">
    <property type="protein sequence ID" value="CAB4624597.1"/>
    <property type="molecule type" value="Genomic_DNA"/>
</dbReference>
<proteinExistence type="predicted"/>
<dbReference type="CDD" id="cd19963">
    <property type="entry name" value="PBP1_BMP-like"/>
    <property type="match status" value="1"/>
</dbReference>
<sequence>MGITTRRRSFRKAGIVSLSLLAALGLFASACSSSSDDSSSGGATKAAWIYVGPINDGGWTTAHNAGREFAATELGSKVTTTYKENVPEGPEVTQVIDGLVKDGNTIIFATSYGFKDAMQAAAAQYPNVKFEQATGDDITTGKSVPANYNEYWGAGEDTLYLSGVSAGTASKSGVIGVVAPFPIPEVIRHINAFTLGAQSVNPAATVKVVWTKSWFNPTLERQAAESLVSSGVDTLFSHQDGPAAGEVAKAANIPWVGYDSDQSGSYSSVWLTTATYNWGPYYVAKINAASDGTWKQDNYYGTIADNFTSLAPFGTLVSSATKTAVDAQIGTAKSGNAKAFGWYWGLQDRLDQDGVVQIKKGATLTQKDLYTMSYFVKGIDGSAKG</sequence>
<gene>
    <name evidence="3" type="ORF">UFOPK1835_02061</name>
</gene>
<dbReference type="SUPFAM" id="SSF53822">
    <property type="entry name" value="Periplasmic binding protein-like I"/>
    <property type="match status" value="1"/>
</dbReference>
<dbReference type="PANTHER" id="PTHR43208">
    <property type="entry name" value="ABC TRANSPORTER SUBSTRATE-BINDING PROTEIN"/>
    <property type="match status" value="1"/>
</dbReference>
<dbReference type="PROSITE" id="PS51257">
    <property type="entry name" value="PROKAR_LIPOPROTEIN"/>
    <property type="match status" value="1"/>
</dbReference>
<dbReference type="AlphaFoldDB" id="A0A6J6IJD1"/>
<feature type="domain" description="ABC transporter substrate-binding protein PnrA-like" evidence="2">
    <location>
        <begin position="44"/>
        <end position="295"/>
    </location>
</feature>
<reference evidence="3" key="1">
    <citation type="submission" date="2020-05" db="EMBL/GenBank/DDBJ databases">
        <authorList>
            <person name="Chiriac C."/>
            <person name="Salcher M."/>
            <person name="Ghai R."/>
            <person name="Kavagutti S V."/>
        </authorList>
    </citation>
    <scope>NUCLEOTIDE SEQUENCE</scope>
</reference>
<dbReference type="PANTHER" id="PTHR43208:SF1">
    <property type="entry name" value="ABC TRANSPORTER SUBSTRATE-BINDING PROTEIN"/>
    <property type="match status" value="1"/>
</dbReference>
<dbReference type="Pfam" id="PF02608">
    <property type="entry name" value="Bmp"/>
    <property type="match status" value="1"/>
</dbReference>
<dbReference type="InterPro" id="IPR028082">
    <property type="entry name" value="Peripla_BP_I"/>
</dbReference>
<accession>A0A6J6IJD1</accession>
<dbReference type="InterPro" id="IPR003760">
    <property type="entry name" value="PnrA-like"/>
</dbReference>
<protein>
    <submittedName>
        <fullName evidence="3">Unannotated protein</fullName>
    </submittedName>
</protein>
<dbReference type="GO" id="GO:0005886">
    <property type="term" value="C:plasma membrane"/>
    <property type="evidence" value="ECO:0007669"/>
    <property type="project" value="InterPro"/>
</dbReference>